<keyword evidence="2" id="KW-1185">Reference proteome</keyword>
<gene>
    <name evidence="1" type="ORF">CGZ91_05185</name>
</gene>
<accession>A0A255ERX1</accession>
<name>A0A255ERX1_9ACTN</name>
<comment type="caution">
    <text evidence="1">The sequence shown here is derived from an EMBL/GenBank/DDBJ whole genome shotgun (WGS) entry which is preliminary data.</text>
</comment>
<sequence length="145" mass="15711">MPSEATWYSPEHHWAAWIQDESAWLRVLTATGLSIHGSSEQNMRGHAMDDGLSALMDVRGAKLANDELHARIDAARAAAWETVTIPIDGHPHEFRAHLVGPGADQSGGFPEGPVSCAYAELDQHWVYLGLCGADLASLELVTVED</sequence>
<proteinExistence type="predicted"/>
<dbReference type="Proteomes" id="UP000216300">
    <property type="component" value="Unassembled WGS sequence"/>
</dbReference>
<evidence type="ECO:0000313" key="1">
    <source>
        <dbReference type="EMBL" id="OYN90883.1"/>
    </source>
</evidence>
<dbReference type="RefSeq" id="WP_094453182.1">
    <property type="nucleotide sequence ID" value="NZ_NMVJ01000006.1"/>
</dbReference>
<reference evidence="1 2" key="1">
    <citation type="submission" date="2017-07" db="EMBL/GenBank/DDBJ databases">
        <title>Draft whole genome sequences of clinical Proprionibacteriaceae strains.</title>
        <authorList>
            <person name="Bernier A.-M."/>
            <person name="Bernard K."/>
            <person name="Domingo M.-C."/>
        </authorList>
    </citation>
    <scope>NUCLEOTIDE SEQUENCE [LARGE SCALE GENOMIC DNA]</scope>
    <source>
        <strain evidence="1 2">NML 150081</strain>
    </source>
</reference>
<dbReference type="EMBL" id="NMVJ01000006">
    <property type="protein sequence ID" value="OYN90883.1"/>
    <property type="molecule type" value="Genomic_DNA"/>
</dbReference>
<organism evidence="1 2">
    <name type="scientific">Parenemella sanctibonifatiensis</name>
    <dbReference type="NCBI Taxonomy" id="2016505"/>
    <lineage>
        <taxon>Bacteria</taxon>
        <taxon>Bacillati</taxon>
        <taxon>Actinomycetota</taxon>
        <taxon>Actinomycetes</taxon>
        <taxon>Propionibacteriales</taxon>
        <taxon>Propionibacteriaceae</taxon>
        <taxon>Parenemella</taxon>
    </lineage>
</organism>
<evidence type="ECO:0000313" key="2">
    <source>
        <dbReference type="Proteomes" id="UP000216300"/>
    </source>
</evidence>
<protein>
    <submittedName>
        <fullName evidence="1">Uncharacterized protein</fullName>
    </submittedName>
</protein>
<dbReference type="AlphaFoldDB" id="A0A255ERX1"/>